<keyword evidence="1" id="KW-0472">Membrane</keyword>
<feature type="transmembrane region" description="Helical" evidence="1">
    <location>
        <begin position="92"/>
        <end position="115"/>
    </location>
</feature>
<protein>
    <submittedName>
        <fullName evidence="2">Uncharacterized protein</fullName>
    </submittedName>
</protein>
<reference evidence="2" key="1">
    <citation type="submission" date="2021-01" db="EMBL/GenBank/DDBJ databases">
        <authorList>
            <person name="Li R."/>
            <person name="Bekaert M."/>
        </authorList>
    </citation>
    <scope>NUCLEOTIDE SEQUENCE</scope>
    <source>
        <strain evidence="2">Farmed</strain>
    </source>
</reference>
<keyword evidence="1" id="KW-1133">Transmembrane helix</keyword>
<evidence type="ECO:0000256" key="1">
    <source>
        <dbReference type="SAM" id="Phobius"/>
    </source>
</evidence>
<keyword evidence="3" id="KW-1185">Reference proteome</keyword>
<dbReference type="AlphaFoldDB" id="A0A812DR82"/>
<proteinExistence type="predicted"/>
<keyword evidence="1" id="KW-0812">Transmembrane</keyword>
<feature type="transmembrane region" description="Helical" evidence="1">
    <location>
        <begin position="63"/>
        <end position="86"/>
    </location>
</feature>
<organism evidence="2 3">
    <name type="scientific">Acanthosepion pharaonis</name>
    <name type="common">Pharaoh cuttlefish</name>
    <name type="synonym">Sepia pharaonis</name>
    <dbReference type="NCBI Taxonomy" id="158019"/>
    <lineage>
        <taxon>Eukaryota</taxon>
        <taxon>Metazoa</taxon>
        <taxon>Spiralia</taxon>
        <taxon>Lophotrochozoa</taxon>
        <taxon>Mollusca</taxon>
        <taxon>Cephalopoda</taxon>
        <taxon>Coleoidea</taxon>
        <taxon>Decapodiformes</taxon>
        <taxon>Sepiida</taxon>
        <taxon>Sepiina</taxon>
        <taxon>Sepiidae</taxon>
        <taxon>Acanthosepion</taxon>
    </lineage>
</organism>
<gene>
    <name evidence="2" type="ORF">SPHA_60947</name>
</gene>
<dbReference type="EMBL" id="CAHIKZ030004269">
    <property type="protein sequence ID" value="CAE1309142.1"/>
    <property type="molecule type" value="Genomic_DNA"/>
</dbReference>
<comment type="caution">
    <text evidence="2">The sequence shown here is derived from an EMBL/GenBank/DDBJ whole genome shotgun (WGS) entry which is preliminary data.</text>
</comment>
<evidence type="ECO:0000313" key="3">
    <source>
        <dbReference type="Proteomes" id="UP000597762"/>
    </source>
</evidence>
<evidence type="ECO:0000313" key="2">
    <source>
        <dbReference type="EMBL" id="CAE1309142.1"/>
    </source>
</evidence>
<dbReference type="Proteomes" id="UP000597762">
    <property type="component" value="Unassembled WGS sequence"/>
</dbReference>
<name>A0A812DR82_ACAPH</name>
<accession>A0A812DR82</accession>
<sequence>MFLFASSLSSAASSEELFLLSARDALLKIYLFFFSFFYLPHLPFPSYSFLSQNIKHPSFFLSFYFRHSLLVVISFFLFLGPLFATFNFQTDFSFPLFLSIVILSLFLSFPSSLFLHLHQMPFVIDSFFLSFFISFFSIIFFSPSSRNAFSYRFFLFFPLFVCLFVSFFLSFFSFISFSPPSPNAFCY</sequence>
<feature type="transmembrane region" description="Helical" evidence="1">
    <location>
        <begin position="122"/>
        <end position="141"/>
    </location>
</feature>
<feature type="transmembrane region" description="Helical" evidence="1">
    <location>
        <begin position="153"/>
        <end position="175"/>
    </location>
</feature>
<feature type="transmembrane region" description="Helical" evidence="1">
    <location>
        <begin position="30"/>
        <end position="51"/>
    </location>
</feature>